<reference evidence="7 8" key="1">
    <citation type="submission" date="2019-11" db="EMBL/GenBank/DDBJ databases">
        <authorList>
            <person name="Yuan L."/>
        </authorList>
    </citation>
    <scope>NUCLEOTIDE SEQUENCE [LARGE SCALE GENOMIC DNA]</scope>
    <source>
        <strain evidence="7 8">TRM43335</strain>
    </source>
</reference>
<dbReference type="Pfam" id="PF02678">
    <property type="entry name" value="Pirin"/>
    <property type="match status" value="1"/>
</dbReference>
<dbReference type="PANTHER" id="PTHR13903">
    <property type="entry name" value="PIRIN-RELATED"/>
    <property type="match status" value="1"/>
</dbReference>
<feature type="binding site" evidence="2">
    <location>
        <position position="79"/>
    </location>
    <ligand>
        <name>Fe cation</name>
        <dbReference type="ChEBI" id="CHEBI:24875"/>
    </ligand>
</feature>
<name>A0A6G2B9M7_9ACTN</name>
<evidence type="ECO:0000313" key="7">
    <source>
        <dbReference type="EMBL" id="MTE18985.1"/>
    </source>
</evidence>
<evidence type="ECO:0000259" key="5">
    <source>
        <dbReference type="Pfam" id="PF02678"/>
    </source>
</evidence>
<comment type="caution">
    <text evidence="7">The sequence shown here is derived from an EMBL/GenBank/DDBJ whole genome shotgun (WGS) entry which is preliminary data.</text>
</comment>
<evidence type="ECO:0000256" key="3">
    <source>
        <dbReference type="RuleBase" id="RU003457"/>
    </source>
</evidence>
<evidence type="ECO:0000256" key="4">
    <source>
        <dbReference type="SAM" id="MobiDB-lite"/>
    </source>
</evidence>
<dbReference type="PIRSF" id="PIRSF006232">
    <property type="entry name" value="Pirin"/>
    <property type="match status" value="1"/>
</dbReference>
<gene>
    <name evidence="7" type="ORF">F0L17_07535</name>
</gene>
<evidence type="ECO:0000259" key="6">
    <source>
        <dbReference type="Pfam" id="PF05726"/>
    </source>
</evidence>
<dbReference type="EMBL" id="WIXO01000001">
    <property type="protein sequence ID" value="MTE18985.1"/>
    <property type="molecule type" value="Genomic_DNA"/>
</dbReference>
<dbReference type="InterPro" id="IPR011051">
    <property type="entry name" value="RmlC_Cupin_sf"/>
</dbReference>
<dbReference type="Gene3D" id="2.60.120.10">
    <property type="entry name" value="Jelly Rolls"/>
    <property type="match status" value="2"/>
</dbReference>
<feature type="binding site" evidence="2">
    <location>
        <position position="121"/>
    </location>
    <ligand>
        <name>Fe cation</name>
        <dbReference type="ChEBI" id="CHEBI:24875"/>
    </ligand>
</feature>
<evidence type="ECO:0000313" key="8">
    <source>
        <dbReference type="Proteomes" id="UP000473014"/>
    </source>
</evidence>
<dbReference type="GO" id="GO:0046872">
    <property type="term" value="F:metal ion binding"/>
    <property type="evidence" value="ECO:0007669"/>
    <property type="project" value="UniProtKB-KW"/>
</dbReference>
<dbReference type="RefSeq" id="WP_155070464.1">
    <property type="nucleotide sequence ID" value="NZ_WIXO01000001.1"/>
</dbReference>
<dbReference type="Pfam" id="PF05726">
    <property type="entry name" value="Pirin_C"/>
    <property type="match status" value="1"/>
</dbReference>
<feature type="binding site" evidence="2">
    <location>
        <position position="77"/>
    </location>
    <ligand>
        <name>Fe cation</name>
        <dbReference type="ChEBI" id="CHEBI:24875"/>
    </ligand>
</feature>
<comment type="cofactor">
    <cofactor evidence="2">
        <name>Fe cation</name>
        <dbReference type="ChEBI" id="CHEBI:24875"/>
    </cofactor>
    <text evidence="2">Binds 1 Fe cation per subunit.</text>
</comment>
<dbReference type="InterPro" id="IPR003829">
    <property type="entry name" value="Pirin_N_dom"/>
</dbReference>
<keyword evidence="2" id="KW-0479">Metal-binding</keyword>
<dbReference type="Proteomes" id="UP000473014">
    <property type="component" value="Unassembled WGS sequence"/>
</dbReference>
<dbReference type="InterPro" id="IPR014710">
    <property type="entry name" value="RmlC-like_jellyroll"/>
</dbReference>
<feature type="domain" description="Pirin C-terminal" evidence="6">
    <location>
        <begin position="194"/>
        <end position="289"/>
    </location>
</feature>
<organism evidence="7 8">
    <name type="scientific">Streptomyces taklimakanensis</name>
    <dbReference type="NCBI Taxonomy" id="2569853"/>
    <lineage>
        <taxon>Bacteria</taxon>
        <taxon>Bacillati</taxon>
        <taxon>Actinomycetota</taxon>
        <taxon>Actinomycetes</taxon>
        <taxon>Kitasatosporales</taxon>
        <taxon>Streptomycetaceae</taxon>
        <taxon>Streptomyces</taxon>
    </lineage>
</organism>
<dbReference type="PANTHER" id="PTHR13903:SF8">
    <property type="entry name" value="PIRIN"/>
    <property type="match status" value="1"/>
</dbReference>
<dbReference type="AlphaFoldDB" id="A0A6G2B9M7"/>
<feature type="region of interest" description="Disordered" evidence="4">
    <location>
        <begin position="1"/>
        <end position="28"/>
    </location>
</feature>
<dbReference type="InterPro" id="IPR008778">
    <property type="entry name" value="Pirin_C_dom"/>
</dbReference>
<protein>
    <submittedName>
        <fullName evidence="7">Pirin family protein</fullName>
    </submittedName>
</protein>
<feature type="binding site" evidence="2">
    <location>
        <position position="123"/>
    </location>
    <ligand>
        <name>Fe cation</name>
        <dbReference type="ChEBI" id="CHEBI:24875"/>
    </ligand>
</feature>
<dbReference type="SUPFAM" id="SSF51182">
    <property type="entry name" value="RmlC-like cupins"/>
    <property type="match status" value="1"/>
</dbReference>
<dbReference type="InterPro" id="IPR012093">
    <property type="entry name" value="Pirin"/>
</dbReference>
<keyword evidence="2" id="KW-0408">Iron</keyword>
<evidence type="ECO:0000256" key="1">
    <source>
        <dbReference type="ARBA" id="ARBA00008416"/>
    </source>
</evidence>
<comment type="similarity">
    <text evidence="1 3">Belongs to the pirin family.</text>
</comment>
<sequence length="317" mass="33990">MSGPVGAIDAPPALADTGHPTAPCVEVSDSREARVGRFRVRRALPRRGRRTVGAWCFADHMGPADVTEDSGLDIGPHPHIGLQTVTWLTDGQVLHRDSLGTEQVIKPGGLNLMTAGGGVSHAEEATGHYRGTLEGIQLWVALPDATRHGPAAFEHHTELPRADLDHGAGAATVLVGEFGGLLGPARHDTPLVGIDLDLRRSATVPLRPGFEYAVVVLEGEVGVHGEPLRPGRSGYLGEGRDEVRLDVREPARAMLLGGEPFPEPILMWWNFVARTRAEIDAAHASWAAGDDRFGRVRSALPPIPTEAPYWQRATGNR</sequence>
<proteinExistence type="inferred from homology"/>
<dbReference type="OrthoDB" id="9780903at2"/>
<evidence type="ECO:0000256" key="2">
    <source>
        <dbReference type="PIRSR" id="PIRSR006232-1"/>
    </source>
</evidence>
<feature type="domain" description="Pirin N-terminal" evidence="5">
    <location>
        <begin position="38"/>
        <end position="140"/>
    </location>
</feature>
<keyword evidence="8" id="KW-1185">Reference proteome</keyword>
<accession>A0A6G2B9M7</accession>